<sequence>MATLADVTNPNPPGLAPDDLSGTTGTGTTTSSTGRALLAMTRWLLAPRTMWHARRLASADPSMDAQTAWTVARLTRHPDEHAYALAHPDTYAHALAHLNGTRI</sequence>
<evidence type="ECO:0000313" key="3">
    <source>
        <dbReference type="Proteomes" id="UP000470520"/>
    </source>
</evidence>
<feature type="compositionally biased region" description="Low complexity" evidence="1">
    <location>
        <begin position="21"/>
        <end position="33"/>
    </location>
</feature>
<feature type="region of interest" description="Disordered" evidence="1">
    <location>
        <begin position="1"/>
        <end position="33"/>
    </location>
</feature>
<protein>
    <submittedName>
        <fullName evidence="2">Uncharacterized protein</fullName>
    </submittedName>
</protein>
<comment type="caution">
    <text evidence="2">The sequence shown here is derived from an EMBL/GenBank/DDBJ whole genome shotgun (WGS) entry which is preliminary data.</text>
</comment>
<dbReference type="Proteomes" id="UP000470520">
    <property type="component" value="Unassembled WGS sequence"/>
</dbReference>
<proteinExistence type="predicted"/>
<dbReference type="EMBL" id="JAAGMR010000206">
    <property type="protein sequence ID" value="NEB93529.1"/>
    <property type="molecule type" value="Genomic_DNA"/>
</dbReference>
<evidence type="ECO:0000256" key="1">
    <source>
        <dbReference type="SAM" id="MobiDB-lite"/>
    </source>
</evidence>
<dbReference type="AlphaFoldDB" id="A0A7K3QUD7"/>
<reference evidence="2 3" key="1">
    <citation type="submission" date="2020-01" db="EMBL/GenBank/DDBJ databases">
        <title>Insect and environment-associated Actinomycetes.</title>
        <authorList>
            <person name="Currrie C."/>
            <person name="Chevrette M."/>
            <person name="Carlson C."/>
            <person name="Stubbendieck R."/>
            <person name="Wendt-Pienkowski E."/>
        </authorList>
    </citation>
    <scope>NUCLEOTIDE SEQUENCE [LARGE SCALE GENOMIC DNA]</scope>
    <source>
        <strain evidence="2 3">SID7754</strain>
    </source>
</reference>
<name>A0A7K3QUD7_9ACTN</name>
<evidence type="ECO:0000313" key="2">
    <source>
        <dbReference type="EMBL" id="NEB93529.1"/>
    </source>
</evidence>
<organism evidence="2 3">
    <name type="scientific">Streptomyces bauhiniae</name>
    <dbReference type="NCBI Taxonomy" id="2340725"/>
    <lineage>
        <taxon>Bacteria</taxon>
        <taxon>Bacillati</taxon>
        <taxon>Actinomycetota</taxon>
        <taxon>Actinomycetes</taxon>
        <taxon>Kitasatosporales</taxon>
        <taxon>Streptomycetaceae</taxon>
        <taxon>Streptomyces</taxon>
    </lineage>
</organism>
<accession>A0A7K3QUD7</accession>
<gene>
    <name evidence="2" type="ORF">G3I21_17845</name>
</gene>